<dbReference type="GO" id="GO:0004674">
    <property type="term" value="F:protein serine/threonine kinase activity"/>
    <property type="evidence" value="ECO:0007669"/>
    <property type="project" value="UniProtKB-KW"/>
</dbReference>
<organism evidence="7 8">
    <name type="scientific">Chrysophaeum taylorii</name>
    <dbReference type="NCBI Taxonomy" id="2483200"/>
    <lineage>
        <taxon>Eukaryota</taxon>
        <taxon>Sar</taxon>
        <taxon>Stramenopiles</taxon>
        <taxon>Ochrophyta</taxon>
        <taxon>Pelagophyceae</taxon>
        <taxon>Pelagomonadales</taxon>
        <taxon>Pelagomonadaceae</taxon>
        <taxon>Chrysophaeum</taxon>
    </lineage>
</organism>
<evidence type="ECO:0000313" key="7">
    <source>
        <dbReference type="EMBL" id="KAJ8609620.1"/>
    </source>
</evidence>
<dbReference type="InterPro" id="IPR017441">
    <property type="entry name" value="Protein_kinase_ATP_BS"/>
</dbReference>
<gene>
    <name evidence="7" type="ORF">CTAYLR_006284</name>
</gene>
<dbReference type="PROSITE" id="PS00107">
    <property type="entry name" value="PROTEIN_KINASE_ATP"/>
    <property type="match status" value="1"/>
</dbReference>
<evidence type="ECO:0000259" key="6">
    <source>
        <dbReference type="PROSITE" id="PS50011"/>
    </source>
</evidence>
<dbReference type="SUPFAM" id="SSF56112">
    <property type="entry name" value="Protein kinase-like (PK-like)"/>
    <property type="match status" value="1"/>
</dbReference>
<dbReference type="FunFam" id="1.10.510.10:FF:000571">
    <property type="entry name" value="Maternal embryonic leucine zipper kinase"/>
    <property type="match status" value="1"/>
</dbReference>
<keyword evidence="2 3" id="KW-0067">ATP-binding</keyword>
<dbReference type="Gene3D" id="3.30.200.20">
    <property type="entry name" value="Phosphorylase Kinase, domain 1"/>
    <property type="match status" value="1"/>
</dbReference>
<reference evidence="7" key="1">
    <citation type="submission" date="2023-01" db="EMBL/GenBank/DDBJ databases">
        <title>Metagenome sequencing of chrysophaentin producing Chrysophaeum taylorii.</title>
        <authorList>
            <person name="Davison J."/>
            <person name="Bewley C."/>
        </authorList>
    </citation>
    <scope>NUCLEOTIDE SEQUENCE</scope>
    <source>
        <strain evidence="7">NIES-1699</strain>
    </source>
</reference>
<evidence type="ECO:0000313" key="8">
    <source>
        <dbReference type="Proteomes" id="UP001230188"/>
    </source>
</evidence>
<feature type="region of interest" description="Disordered" evidence="5">
    <location>
        <begin position="352"/>
        <end position="381"/>
    </location>
</feature>
<dbReference type="AlphaFoldDB" id="A0AAD7XPZ9"/>
<comment type="similarity">
    <text evidence="4">Belongs to the protein kinase superfamily.</text>
</comment>
<feature type="compositionally biased region" description="Basic and acidic residues" evidence="5">
    <location>
        <begin position="429"/>
        <end position="438"/>
    </location>
</feature>
<dbReference type="GO" id="GO:0005737">
    <property type="term" value="C:cytoplasm"/>
    <property type="evidence" value="ECO:0007669"/>
    <property type="project" value="TreeGrafter"/>
</dbReference>
<accession>A0AAD7XPZ9</accession>
<evidence type="ECO:0000256" key="4">
    <source>
        <dbReference type="RuleBase" id="RU000304"/>
    </source>
</evidence>
<dbReference type="PROSITE" id="PS50011">
    <property type="entry name" value="PROTEIN_KINASE_DOM"/>
    <property type="match status" value="1"/>
</dbReference>
<dbReference type="InterPro" id="IPR000719">
    <property type="entry name" value="Prot_kinase_dom"/>
</dbReference>
<dbReference type="GO" id="GO:0035556">
    <property type="term" value="P:intracellular signal transduction"/>
    <property type="evidence" value="ECO:0007669"/>
    <property type="project" value="TreeGrafter"/>
</dbReference>
<dbReference type="Gene3D" id="1.10.510.10">
    <property type="entry name" value="Transferase(Phosphotransferase) domain 1"/>
    <property type="match status" value="1"/>
</dbReference>
<dbReference type="FunFam" id="3.30.200.20:FF:000042">
    <property type="entry name" value="Aurora kinase A"/>
    <property type="match status" value="1"/>
</dbReference>
<dbReference type="Pfam" id="PF00069">
    <property type="entry name" value="Pkinase"/>
    <property type="match status" value="1"/>
</dbReference>
<proteinExistence type="inferred from homology"/>
<dbReference type="InterPro" id="IPR011009">
    <property type="entry name" value="Kinase-like_dom_sf"/>
</dbReference>
<keyword evidence="4" id="KW-0723">Serine/threonine-protein kinase</keyword>
<dbReference type="GO" id="GO:0005524">
    <property type="term" value="F:ATP binding"/>
    <property type="evidence" value="ECO:0007669"/>
    <property type="project" value="UniProtKB-UniRule"/>
</dbReference>
<dbReference type="SMART" id="SM00220">
    <property type="entry name" value="S_TKc"/>
    <property type="match status" value="1"/>
</dbReference>
<feature type="domain" description="Protein kinase" evidence="6">
    <location>
        <begin position="38"/>
        <end position="332"/>
    </location>
</feature>
<name>A0AAD7XPZ9_9STRA</name>
<sequence length="438" mass="49930">MREHAEEEVESPGRPLKLSPVRTVSFDDAGSLLRINQYQMLKPLGKGSFAEVYLCCDVKSKTEYAVKIFNKSLLRRKRTMERTVDGIHVHSELEKVEREIAIMKNLSHPNLVCLYEVIDDQEDDQLYMFIEYVEIGPVMTYDKAARAFRSIVTGGVCCEKSSCQYLLDIAAGLRFLHMHHIAHRDLKPDNVLLSLSGHVKIADFGVAHFFQTDANKAIQTVALLERSESRAQICETQGTYCFWAPEMVEVEKSFNAYACDMWAAGVCFYIFLAGELPFYDEAVTELFDKIRRADLTLPETLSQDTHRILTGLLQPDVRKRLTVQDLEADPFLERISATFVASDHLGNFATRTRSSRLRSPVGSPRTSRHADRPSHYRKHFDWSSNYGRHQSDIETTFAKMHTKSKEVCQGVMHKVYTITSSGTKRLSSRRKDTSSPRG</sequence>
<dbReference type="Proteomes" id="UP001230188">
    <property type="component" value="Unassembled WGS sequence"/>
</dbReference>
<feature type="region of interest" description="Disordered" evidence="5">
    <location>
        <begin position="419"/>
        <end position="438"/>
    </location>
</feature>
<dbReference type="InterPro" id="IPR008271">
    <property type="entry name" value="Ser/Thr_kinase_AS"/>
</dbReference>
<evidence type="ECO:0000256" key="5">
    <source>
        <dbReference type="SAM" id="MobiDB-lite"/>
    </source>
</evidence>
<keyword evidence="8" id="KW-1185">Reference proteome</keyword>
<keyword evidence="4" id="KW-0808">Transferase</keyword>
<evidence type="ECO:0000256" key="2">
    <source>
        <dbReference type="ARBA" id="ARBA00022840"/>
    </source>
</evidence>
<protein>
    <recommendedName>
        <fullName evidence="6">Protein kinase domain-containing protein</fullName>
    </recommendedName>
</protein>
<evidence type="ECO:0000256" key="3">
    <source>
        <dbReference type="PROSITE-ProRule" id="PRU10141"/>
    </source>
</evidence>
<feature type="binding site" evidence="3">
    <location>
        <position position="67"/>
    </location>
    <ligand>
        <name>ATP</name>
        <dbReference type="ChEBI" id="CHEBI:30616"/>
    </ligand>
</feature>
<comment type="caution">
    <text evidence="7">The sequence shown here is derived from an EMBL/GenBank/DDBJ whole genome shotgun (WGS) entry which is preliminary data.</text>
</comment>
<dbReference type="PROSITE" id="PS00108">
    <property type="entry name" value="PROTEIN_KINASE_ST"/>
    <property type="match status" value="1"/>
</dbReference>
<evidence type="ECO:0000256" key="1">
    <source>
        <dbReference type="ARBA" id="ARBA00022741"/>
    </source>
</evidence>
<dbReference type="CDD" id="cd14008">
    <property type="entry name" value="STKc_LKB1_CaMKK"/>
    <property type="match status" value="1"/>
</dbReference>
<keyword evidence="4" id="KW-0418">Kinase</keyword>
<dbReference type="PANTHER" id="PTHR24346">
    <property type="entry name" value="MAP/MICROTUBULE AFFINITY-REGULATING KINASE"/>
    <property type="match status" value="1"/>
</dbReference>
<dbReference type="EMBL" id="JAQMWT010000136">
    <property type="protein sequence ID" value="KAJ8609620.1"/>
    <property type="molecule type" value="Genomic_DNA"/>
</dbReference>
<dbReference type="PANTHER" id="PTHR24346:SF77">
    <property type="entry name" value="SERINE THREONINE PROTEIN KINASE"/>
    <property type="match status" value="1"/>
</dbReference>
<keyword evidence="1 3" id="KW-0547">Nucleotide-binding</keyword>